<dbReference type="AlphaFoldDB" id="X1DXA0"/>
<sequence length="202" mass="22947">MVNQLHIEISETGYYGNLLAKPVTYEDAEINNLGNAGTKIIKEIGIAPTLYNLVAELGYKLETAKKIGKFLKDEGFISEFRAFPLREREVQPGKKSGELIIFISYATVDAEMYRIAELTKRLSAYDEIKEVLYWQKDMRDNIVKFMSDNLGRCNAVLLFCSENALKSGNVDKEWTAADMMDKMIIPVFIETNEYVPPLINQG</sequence>
<dbReference type="EMBL" id="BART01021497">
    <property type="protein sequence ID" value="GAH00983.1"/>
    <property type="molecule type" value="Genomic_DNA"/>
</dbReference>
<dbReference type="GO" id="GO:0007165">
    <property type="term" value="P:signal transduction"/>
    <property type="evidence" value="ECO:0007669"/>
    <property type="project" value="InterPro"/>
</dbReference>
<dbReference type="Pfam" id="PF13676">
    <property type="entry name" value="TIR_2"/>
    <property type="match status" value="1"/>
</dbReference>
<organism evidence="2">
    <name type="scientific">marine sediment metagenome</name>
    <dbReference type="NCBI Taxonomy" id="412755"/>
    <lineage>
        <taxon>unclassified sequences</taxon>
        <taxon>metagenomes</taxon>
        <taxon>ecological metagenomes</taxon>
    </lineage>
</organism>
<dbReference type="InterPro" id="IPR035897">
    <property type="entry name" value="Toll_tir_struct_dom_sf"/>
</dbReference>
<proteinExistence type="predicted"/>
<accession>X1DXA0</accession>
<protein>
    <recommendedName>
        <fullName evidence="1">TIR domain-containing protein</fullName>
    </recommendedName>
</protein>
<dbReference type="InterPro" id="IPR000157">
    <property type="entry name" value="TIR_dom"/>
</dbReference>
<comment type="caution">
    <text evidence="2">The sequence shown here is derived from an EMBL/GenBank/DDBJ whole genome shotgun (WGS) entry which is preliminary data.</text>
</comment>
<dbReference type="SUPFAM" id="SSF52200">
    <property type="entry name" value="Toll/Interleukin receptor TIR domain"/>
    <property type="match status" value="1"/>
</dbReference>
<reference evidence="2" key="1">
    <citation type="journal article" date="2014" name="Front. Microbiol.">
        <title>High frequency of phylogenetically diverse reductive dehalogenase-homologous genes in deep subseafloor sedimentary metagenomes.</title>
        <authorList>
            <person name="Kawai M."/>
            <person name="Futagami T."/>
            <person name="Toyoda A."/>
            <person name="Takaki Y."/>
            <person name="Nishi S."/>
            <person name="Hori S."/>
            <person name="Arai W."/>
            <person name="Tsubouchi T."/>
            <person name="Morono Y."/>
            <person name="Uchiyama I."/>
            <person name="Ito T."/>
            <person name="Fujiyama A."/>
            <person name="Inagaki F."/>
            <person name="Takami H."/>
        </authorList>
    </citation>
    <scope>NUCLEOTIDE SEQUENCE</scope>
    <source>
        <strain evidence="2">Expedition CK06-06</strain>
    </source>
</reference>
<name>X1DXA0_9ZZZZ</name>
<dbReference type="Gene3D" id="3.40.50.10140">
    <property type="entry name" value="Toll/interleukin-1 receptor homology (TIR) domain"/>
    <property type="match status" value="1"/>
</dbReference>
<evidence type="ECO:0000259" key="1">
    <source>
        <dbReference type="Pfam" id="PF13676"/>
    </source>
</evidence>
<gene>
    <name evidence="2" type="ORF">S01H4_39639</name>
</gene>
<evidence type="ECO:0000313" key="2">
    <source>
        <dbReference type="EMBL" id="GAH00983.1"/>
    </source>
</evidence>
<feature type="domain" description="TIR" evidence="1">
    <location>
        <begin position="101"/>
        <end position="197"/>
    </location>
</feature>